<gene>
    <name evidence="2" type="ORF">AB3N04_01040</name>
</gene>
<name>A0AB39BMT8_9BACI</name>
<organism evidence="2">
    <name type="scientific">Alkalihalophilus sp. As8PL</name>
    <dbReference type="NCBI Taxonomy" id="3237103"/>
    <lineage>
        <taxon>Bacteria</taxon>
        <taxon>Bacillati</taxon>
        <taxon>Bacillota</taxon>
        <taxon>Bacilli</taxon>
        <taxon>Bacillales</taxon>
        <taxon>Bacillaceae</taxon>
        <taxon>Alkalihalophilus</taxon>
    </lineage>
</organism>
<proteinExistence type="predicted"/>
<evidence type="ECO:0008006" key="3">
    <source>
        <dbReference type="Google" id="ProtNLM"/>
    </source>
</evidence>
<evidence type="ECO:0000256" key="1">
    <source>
        <dbReference type="SAM" id="Coils"/>
    </source>
</evidence>
<evidence type="ECO:0000313" key="2">
    <source>
        <dbReference type="EMBL" id="XDI35096.1"/>
    </source>
</evidence>
<protein>
    <recommendedName>
        <fullName evidence="3">MerR HTH family regulatory protein</fullName>
    </recommendedName>
</protein>
<geneLocation type="plasmid" evidence="2">
    <name>unnamed</name>
</geneLocation>
<dbReference type="RefSeq" id="WP_368502713.1">
    <property type="nucleotide sequence ID" value="NZ_CP162550.1"/>
</dbReference>
<keyword evidence="1" id="KW-0175">Coiled coil</keyword>
<accession>A0AB39BMT8</accession>
<dbReference type="AlphaFoldDB" id="A0AB39BMT8"/>
<feature type="coiled-coil region" evidence="1">
    <location>
        <begin position="248"/>
        <end position="282"/>
    </location>
</feature>
<keyword evidence="2" id="KW-0614">Plasmid</keyword>
<dbReference type="EMBL" id="CP162550">
    <property type="protein sequence ID" value="XDI35096.1"/>
    <property type="molecule type" value="Genomic_DNA"/>
</dbReference>
<reference evidence="2" key="1">
    <citation type="submission" date="2024-07" db="EMBL/GenBank/DDBJ databases">
        <title>Identification and characteristics of an arsenic-resistant bacterial isolate, which belongs to a novel species.</title>
        <authorList>
            <person name="Juszczyk A."/>
            <person name="Kowalczyk A."/>
            <person name="Was K."/>
            <person name="Kosowicz W."/>
            <person name="Budzyn A."/>
            <person name="Latowski D."/>
        </authorList>
    </citation>
    <scope>NUCLEOTIDE SEQUENCE</scope>
    <source>
        <strain evidence="2">As8PL</strain>
        <plasmid evidence="2">unnamed</plasmid>
    </source>
</reference>
<sequence length="302" mass="35566">MSINTIDILESEFMDDPLKRQLEFFDLTANKLLPDFLNDLHPEATYSTTESAAFLQKNDSTLRNYLRNENLMKYIKPVRSGRFYRLNYKSIFRLHMILLYLDQGKTISDVEVLLGYRSETMEYDSVNPNRGLKNFDNEILGQILKTTNQRIQILEQDNSLTYKKREYDQLENRLEKKRMDVELIDHKISLLRVEARNQQLLTHTLKKATNRPKPSFLQSLLGKHEEVDVEVIFNESVKELQDYTNPKIKELEVLKENTEEDILKVEKELEEKKVALDSAEHKLIEKKKILLQEGQDDHTSST</sequence>
<feature type="coiled-coil region" evidence="1">
    <location>
        <begin position="160"/>
        <end position="187"/>
    </location>
</feature>